<dbReference type="GO" id="GO:0005634">
    <property type="term" value="C:nucleus"/>
    <property type="evidence" value="ECO:0007669"/>
    <property type="project" value="UniProtKB-SubCell"/>
</dbReference>
<keyword evidence="4" id="KW-0804">Transcription</keyword>
<keyword evidence="5" id="KW-0539">Nucleus</keyword>
<dbReference type="GO" id="GO:0006355">
    <property type="term" value="P:regulation of DNA-templated transcription"/>
    <property type="evidence" value="ECO:0007669"/>
    <property type="project" value="InterPro"/>
</dbReference>
<proteinExistence type="predicted"/>
<gene>
    <name evidence="8" type="ORF">M569_02295</name>
</gene>
<dbReference type="PANTHER" id="PTHR31744">
    <property type="entry name" value="PROTEIN CUP-SHAPED COTYLEDON 2-RELATED"/>
    <property type="match status" value="1"/>
</dbReference>
<evidence type="ECO:0000256" key="4">
    <source>
        <dbReference type="ARBA" id="ARBA00023163"/>
    </source>
</evidence>
<evidence type="ECO:0000313" key="8">
    <source>
        <dbReference type="EMBL" id="EPS72463.1"/>
    </source>
</evidence>
<keyword evidence="9" id="KW-1185">Reference proteome</keyword>
<dbReference type="SUPFAM" id="SSF101941">
    <property type="entry name" value="NAC domain"/>
    <property type="match status" value="1"/>
</dbReference>
<dbReference type="PANTHER" id="PTHR31744:SF210">
    <property type="entry name" value="NAC DOMAIN-CONTAINING PROTEIN 86-LIKE"/>
    <property type="match status" value="1"/>
</dbReference>
<dbReference type="InterPro" id="IPR003441">
    <property type="entry name" value="NAC-dom"/>
</dbReference>
<evidence type="ECO:0000256" key="5">
    <source>
        <dbReference type="ARBA" id="ARBA00023242"/>
    </source>
</evidence>
<keyword evidence="2" id="KW-0805">Transcription regulation</keyword>
<evidence type="ECO:0000256" key="3">
    <source>
        <dbReference type="ARBA" id="ARBA00023125"/>
    </source>
</evidence>
<keyword evidence="3" id="KW-0238">DNA-binding</keyword>
<dbReference type="OrthoDB" id="1882472at2759"/>
<organism evidence="8 9">
    <name type="scientific">Genlisea aurea</name>
    <dbReference type="NCBI Taxonomy" id="192259"/>
    <lineage>
        <taxon>Eukaryota</taxon>
        <taxon>Viridiplantae</taxon>
        <taxon>Streptophyta</taxon>
        <taxon>Embryophyta</taxon>
        <taxon>Tracheophyta</taxon>
        <taxon>Spermatophyta</taxon>
        <taxon>Magnoliopsida</taxon>
        <taxon>eudicotyledons</taxon>
        <taxon>Gunneridae</taxon>
        <taxon>Pentapetalae</taxon>
        <taxon>asterids</taxon>
        <taxon>lamiids</taxon>
        <taxon>Lamiales</taxon>
        <taxon>Lentibulariaceae</taxon>
        <taxon>Genlisea</taxon>
    </lineage>
</organism>
<dbReference type="InterPro" id="IPR036093">
    <property type="entry name" value="NAC_dom_sf"/>
</dbReference>
<dbReference type="AlphaFoldDB" id="S8E9C0"/>
<comment type="caution">
    <text evidence="8">The sequence shown here is derived from an EMBL/GenBank/DDBJ whole genome shotgun (WGS) entry which is preliminary data.</text>
</comment>
<dbReference type="FunFam" id="2.170.150.80:FF:000002">
    <property type="entry name" value="Nac domain-containing protein 86"/>
    <property type="match status" value="1"/>
</dbReference>
<feature type="domain" description="NAC" evidence="7">
    <location>
        <begin position="6"/>
        <end position="155"/>
    </location>
</feature>
<evidence type="ECO:0000313" key="9">
    <source>
        <dbReference type="Proteomes" id="UP000015453"/>
    </source>
</evidence>
<evidence type="ECO:0000256" key="2">
    <source>
        <dbReference type="ARBA" id="ARBA00023015"/>
    </source>
</evidence>
<feature type="region of interest" description="Disordered" evidence="6">
    <location>
        <begin position="203"/>
        <end position="224"/>
    </location>
</feature>
<protein>
    <submittedName>
        <fullName evidence="8">Nam-like protein 2</fullName>
    </submittedName>
</protein>
<dbReference type="EMBL" id="AUSU01000830">
    <property type="protein sequence ID" value="EPS72463.1"/>
    <property type="molecule type" value="Genomic_DNA"/>
</dbReference>
<reference evidence="8 9" key="1">
    <citation type="journal article" date="2013" name="BMC Genomics">
        <title>The miniature genome of a carnivorous plant Genlisea aurea contains a low number of genes and short non-coding sequences.</title>
        <authorList>
            <person name="Leushkin E.V."/>
            <person name="Sutormin R.A."/>
            <person name="Nabieva E.R."/>
            <person name="Penin A.A."/>
            <person name="Kondrashov A.S."/>
            <person name="Logacheva M.D."/>
        </authorList>
    </citation>
    <scope>NUCLEOTIDE SEQUENCE [LARGE SCALE GENOMIC DNA]</scope>
</reference>
<sequence length="352" mass="39004">MGKASIPPGFRFHPTDIELIMYYLKRKVTGRKFHFEAISEVNIYKFSPWDLPDMSCLKSKDLEWFFFCPREKKYASGTRVKRATKNGYWKTTGKDRPISYNAAIVGTVKTLVFHMGNAPRGERTDWVIHEYRILDKHLAASGLEDAYVLCKLFKKSGPGPKNGAQYGAPFVEADWSDQEIDDAVNNSTSSALLPENQFSNATVLSDHGIPSSSADHGKASRGEDDDDVIRMLSQFNDETMCSEDAGINQGDLAAVKGKIPLDSCDGFFNIFEGLGDLDNNPTASPPNEGTPLDLFSSLYHQTTDSVFPDDSSYIELDDLLVAFPCSAEGTKASHPSADEVLRCSNCSNRYET</sequence>
<comment type="subcellular location">
    <subcellularLocation>
        <location evidence="1">Nucleus</location>
    </subcellularLocation>
</comment>
<evidence type="ECO:0000259" key="7">
    <source>
        <dbReference type="PROSITE" id="PS51005"/>
    </source>
</evidence>
<dbReference type="Gene3D" id="2.170.150.80">
    <property type="entry name" value="NAC domain"/>
    <property type="match status" value="1"/>
</dbReference>
<dbReference type="Pfam" id="PF02365">
    <property type="entry name" value="NAM"/>
    <property type="match status" value="1"/>
</dbReference>
<accession>S8E9C0</accession>
<evidence type="ECO:0000256" key="1">
    <source>
        <dbReference type="ARBA" id="ARBA00004123"/>
    </source>
</evidence>
<evidence type="ECO:0000256" key="6">
    <source>
        <dbReference type="SAM" id="MobiDB-lite"/>
    </source>
</evidence>
<dbReference type="Proteomes" id="UP000015453">
    <property type="component" value="Unassembled WGS sequence"/>
</dbReference>
<dbReference type="PROSITE" id="PS51005">
    <property type="entry name" value="NAC"/>
    <property type="match status" value="1"/>
</dbReference>
<name>S8E9C0_9LAMI</name>
<dbReference type="GO" id="GO:0003677">
    <property type="term" value="F:DNA binding"/>
    <property type="evidence" value="ECO:0007669"/>
    <property type="project" value="UniProtKB-KW"/>
</dbReference>